<dbReference type="EMBL" id="JAHQIW010006614">
    <property type="protein sequence ID" value="KAJ1369587.1"/>
    <property type="molecule type" value="Genomic_DNA"/>
</dbReference>
<comment type="caution">
    <text evidence="1">The sequence shown here is derived from an EMBL/GenBank/DDBJ whole genome shotgun (WGS) entry which is preliminary data.</text>
</comment>
<sequence length="71" mass="8261">MNRKEECLVITRDLSTISQANIPDLSQAQSYISTDSSGRYNRVRKYGHQIAVGNEVYKRNNFRLNDTWIPQ</sequence>
<protein>
    <submittedName>
        <fullName evidence="1">Uncharacterized protein</fullName>
    </submittedName>
</protein>
<gene>
    <name evidence="1" type="ORF">KIN20_031076</name>
</gene>
<name>A0AAD5R517_PARTN</name>
<evidence type="ECO:0000313" key="2">
    <source>
        <dbReference type="Proteomes" id="UP001196413"/>
    </source>
</evidence>
<reference evidence="1" key="1">
    <citation type="submission" date="2021-06" db="EMBL/GenBank/DDBJ databases">
        <title>Parelaphostrongylus tenuis whole genome reference sequence.</title>
        <authorList>
            <person name="Garwood T.J."/>
            <person name="Larsen P.A."/>
            <person name="Fountain-Jones N.M."/>
            <person name="Garbe J.R."/>
            <person name="Macchietto M.G."/>
            <person name="Kania S.A."/>
            <person name="Gerhold R.W."/>
            <person name="Richards J.E."/>
            <person name="Wolf T.M."/>
        </authorList>
    </citation>
    <scope>NUCLEOTIDE SEQUENCE</scope>
    <source>
        <strain evidence="1">MNPRO001-30</strain>
        <tissue evidence="1">Meninges</tissue>
    </source>
</reference>
<keyword evidence="2" id="KW-1185">Reference proteome</keyword>
<accession>A0AAD5R517</accession>
<dbReference type="Proteomes" id="UP001196413">
    <property type="component" value="Unassembled WGS sequence"/>
</dbReference>
<evidence type="ECO:0000313" key="1">
    <source>
        <dbReference type="EMBL" id="KAJ1369587.1"/>
    </source>
</evidence>
<dbReference type="AlphaFoldDB" id="A0AAD5R517"/>
<organism evidence="1 2">
    <name type="scientific">Parelaphostrongylus tenuis</name>
    <name type="common">Meningeal worm</name>
    <dbReference type="NCBI Taxonomy" id="148309"/>
    <lineage>
        <taxon>Eukaryota</taxon>
        <taxon>Metazoa</taxon>
        <taxon>Ecdysozoa</taxon>
        <taxon>Nematoda</taxon>
        <taxon>Chromadorea</taxon>
        <taxon>Rhabditida</taxon>
        <taxon>Rhabditina</taxon>
        <taxon>Rhabditomorpha</taxon>
        <taxon>Strongyloidea</taxon>
        <taxon>Metastrongylidae</taxon>
        <taxon>Parelaphostrongylus</taxon>
    </lineage>
</organism>
<proteinExistence type="predicted"/>